<keyword evidence="6" id="KW-0411">Iron-sulfur</keyword>
<dbReference type="InterPro" id="IPR051536">
    <property type="entry name" value="UDG_Type-4/5"/>
</dbReference>
<feature type="domain" description="Uracil-DNA glycosylase-like" evidence="8">
    <location>
        <begin position="59"/>
        <end position="172"/>
    </location>
</feature>
<reference evidence="10" key="1">
    <citation type="journal article" date="2019" name="Microbiology">
        <title>Complete Genome Sequence of an Uncultured Bacterium of the Candidate Phylum Bipolaricaulota.</title>
        <authorList>
            <person name="Kadnikov V.V."/>
            <person name="Mardanov A.V."/>
            <person name="Beletsky A.V."/>
            <person name="Frank Y.A."/>
            <person name="Karnachuk O.V."/>
            <person name="Ravin N.V."/>
        </authorList>
    </citation>
    <scope>NUCLEOTIDE SEQUENCE [LARGE SCALE GENOMIC DNA]</scope>
</reference>
<name>A0A6I6DJS0_9FIRM</name>
<dbReference type="Pfam" id="PF03167">
    <property type="entry name" value="UDG"/>
    <property type="match status" value="1"/>
</dbReference>
<dbReference type="Proteomes" id="UP000426444">
    <property type="component" value="Chromosome"/>
</dbReference>
<keyword evidence="1" id="KW-0004">4Fe-4S</keyword>
<dbReference type="PANTHER" id="PTHR33693:SF1">
    <property type="entry name" value="TYPE-4 URACIL-DNA GLYCOSYLASE"/>
    <property type="match status" value="1"/>
</dbReference>
<evidence type="ECO:0000256" key="7">
    <source>
        <dbReference type="ARBA" id="ARBA00023204"/>
    </source>
</evidence>
<keyword evidence="4" id="KW-0378">Hydrolase</keyword>
<proteinExistence type="predicted"/>
<evidence type="ECO:0000256" key="3">
    <source>
        <dbReference type="ARBA" id="ARBA00022763"/>
    </source>
</evidence>
<evidence type="ECO:0000256" key="2">
    <source>
        <dbReference type="ARBA" id="ARBA00022723"/>
    </source>
</evidence>
<dbReference type="RefSeq" id="WP_156203509.1">
    <property type="nucleotide sequence ID" value="NZ_CP046457.1"/>
</dbReference>
<gene>
    <name evidence="9" type="ORF">SYNTR_1038</name>
</gene>
<dbReference type="InterPro" id="IPR005122">
    <property type="entry name" value="Uracil-DNA_glycosylase-like"/>
</dbReference>
<evidence type="ECO:0000256" key="5">
    <source>
        <dbReference type="ARBA" id="ARBA00023004"/>
    </source>
</evidence>
<evidence type="ECO:0000259" key="8">
    <source>
        <dbReference type="Pfam" id="PF03167"/>
    </source>
</evidence>
<dbReference type="Gene3D" id="3.40.470.10">
    <property type="entry name" value="Uracil-DNA glycosylase-like domain"/>
    <property type="match status" value="1"/>
</dbReference>
<evidence type="ECO:0000313" key="9">
    <source>
        <dbReference type="EMBL" id="QGT99631.1"/>
    </source>
</evidence>
<keyword evidence="10" id="KW-1185">Reference proteome</keyword>
<dbReference type="InterPro" id="IPR036895">
    <property type="entry name" value="Uracil-DNA_glycosylase-like_sf"/>
</dbReference>
<dbReference type="AlphaFoldDB" id="A0A6I6DJS0"/>
<dbReference type="EMBL" id="CP046457">
    <property type="protein sequence ID" value="QGT99631.1"/>
    <property type="molecule type" value="Genomic_DNA"/>
</dbReference>
<keyword evidence="3" id="KW-0227">DNA damage</keyword>
<evidence type="ECO:0000256" key="6">
    <source>
        <dbReference type="ARBA" id="ARBA00023014"/>
    </source>
</evidence>
<dbReference type="GO" id="GO:0051539">
    <property type="term" value="F:4 iron, 4 sulfur cluster binding"/>
    <property type="evidence" value="ECO:0007669"/>
    <property type="project" value="UniProtKB-KW"/>
</dbReference>
<keyword evidence="7" id="KW-0234">DNA repair</keyword>
<keyword evidence="5" id="KW-0408">Iron</keyword>
<evidence type="ECO:0000256" key="4">
    <source>
        <dbReference type="ARBA" id="ARBA00022801"/>
    </source>
</evidence>
<dbReference type="PANTHER" id="PTHR33693">
    <property type="entry name" value="TYPE-5 URACIL-DNA GLYCOSYLASE"/>
    <property type="match status" value="1"/>
</dbReference>
<evidence type="ECO:0000313" key="10">
    <source>
        <dbReference type="Proteomes" id="UP000426444"/>
    </source>
</evidence>
<evidence type="ECO:0000256" key="1">
    <source>
        <dbReference type="ARBA" id="ARBA00022485"/>
    </source>
</evidence>
<accession>A0A6I6DJS0</accession>
<dbReference type="GO" id="GO:0006281">
    <property type="term" value="P:DNA repair"/>
    <property type="evidence" value="ECO:0007669"/>
    <property type="project" value="UniProtKB-KW"/>
</dbReference>
<dbReference type="OrthoDB" id="2081429at2"/>
<keyword evidence="2" id="KW-0479">Metal-binding</keyword>
<dbReference type="SUPFAM" id="SSF52141">
    <property type="entry name" value="Uracil-DNA glycosylase-like"/>
    <property type="match status" value="1"/>
</dbReference>
<protein>
    <recommendedName>
        <fullName evidence="8">Uracil-DNA glycosylase-like domain-containing protein</fullName>
    </recommendedName>
</protein>
<dbReference type="KEGG" id="salq:SYNTR_1038"/>
<organism evidence="9 10">
    <name type="scientific">Candidatus Syntrophocurvum alkaliphilum</name>
    <dbReference type="NCBI Taxonomy" id="2293317"/>
    <lineage>
        <taxon>Bacteria</taxon>
        <taxon>Bacillati</taxon>
        <taxon>Bacillota</taxon>
        <taxon>Clostridia</taxon>
        <taxon>Eubacteriales</taxon>
        <taxon>Syntrophomonadaceae</taxon>
        <taxon>Candidatus Syntrophocurvum</taxon>
    </lineage>
</organism>
<dbReference type="GO" id="GO:0046872">
    <property type="term" value="F:metal ion binding"/>
    <property type="evidence" value="ECO:0007669"/>
    <property type="project" value="UniProtKB-KW"/>
</dbReference>
<sequence>MTNSSREKKIKLIIDMEERINNCMRCKKLLKCRRKSSLGKGDLEPEMMLIFEAENNFNQDLDNVIKLRNHIKKGLSIHKIYHSFMVRCQPKACTRASDSNLYGQSYLLDNDNNCKLTARRCDGIAVHPTDEEIISCLPFIIEEIEILQPQYIILFGNRVTDFILKSYGIYDNIEIGKKYNYGKSILYSASDEEIFFNELLKNDAETLASISSE</sequence>
<dbReference type="GO" id="GO:0097506">
    <property type="term" value="F:deaminated base DNA N-glycosylase activity"/>
    <property type="evidence" value="ECO:0007669"/>
    <property type="project" value="UniProtKB-ARBA"/>
</dbReference>